<reference evidence="1" key="1">
    <citation type="submission" date="2018-05" db="EMBL/GenBank/DDBJ databases">
        <authorList>
            <person name="Lanie J.A."/>
            <person name="Ng W.-L."/>
            <person name="Kazmierczak K.M."/>
            <person name="Andrzejewski T.M."/>
            <person name="Davidsen T.M."/>
            <person name="Wayne K.J."/>
            <person name="Tettelin H."/>
            <person name="Glass J.I."/>
            <person name="Rusch D."/>
            <person name="Podicherti R."/>
            <person name="Tsui H.-C.T."/>
            <person name="Winkler M.E."/>
        </authorList>
    </citation>
    <scope>NUCLEOTIDE SEQUENCE</scope>
</reference>
<feature type="non-terminal residue" evidence="1">
    <location>
        <position position="64"/>
    </location>
</feature>
<sequence length="64" mass="6963">MENNREFFELKYTTARVRAARRIEEAALGQVVGVNGYTTVVQAQRLGEHLALEAGATLLDVGTG</sequence>
<name>A0A382NKY5_9ZZZZ</name>
<gene>
    <name evidence="1" type="ORF">METZ01_LOCUS313821</name>
</gene>
<dbReference type="EMBL" id="UINC01100706">
    <property type="protein sequence ID" value="SVC60967.1"/>
    <property type="molecule type" value="Genomic_DNA"/>
</dbReference>
<evidence type="ECO:0000313" key="1">
    <source>
        <dbReference type="EMBL" id="SVC60967.1"/>
    </source>
</evidence>
<proteinExistence type="predicted"/>
<protein>
    <submittedName>
        <fullName evidence="1">Uncharacterized protein</fullName>
    </submittedName>
</protein>
<accession>A0A382NKY5</accession>
<organism evidence="1">
    <name type="scientific">marine metagenome</name>
    <dbReference type="NCBI Taxonomy" id="408172"/>
    <lineage>
        <taxon>unclassified sequences</taxon>
        <taxon>metagenomes</taxon>
        <taxon>ecological metagenomes</taxon>
    </lineage>
</organism>
<dbReference type="AlphaFoldDB" id="A0A382NKY5"/>